<comment type="caution">
    <text evidence="2">The sequence shown here is derived from an EMBL/GenBank/DDBJ whole genome shotgun (WGS) entry which is preliminary data.</text>
</comment>
<sequence length="298" mass="32035">MRKALAIDVGGTKIYNAIVNEKGEIISEIEKRHTPKTFAEIKQIFKDIIARHEDEVDIIAFATCGAVNNSNDKILGSTGNIAKEYPTMDFVSLSKNKKVFVENDANAAAWAEHVIGASKGMPYSIMITLGTGVGGGIILGNKLYKGKNGAAGEMHFKMRTDKHRHCTCGSWDCFEAYASGTGLKHTAEEISGNPDITTYDVIDGWKKNDALMTKIFNMWQNDICEGLIGLANLFDPDVIVLSGSMAEFVDEKYLTDAVNKEIVTTPTKVVKGIAGNYSGMIGAALLALGVDSVGGSNG</sequence>
<proteinExistence type="inferred from homology"/>
<dbReference type="InterPro" id="IPR000600">
    <property type="entry name" value="ROK"/>
</dbReference>
<dbReference type="EMBL" id="JADIND010000015">
    <property type="protein sequence ID" value="MBO8429897.1"/>
    <property type="molecule type" value="Genomic_DNA"/>
</dbReference>
<dbReference type="InterPro" id="IPR043129">
    <property type="entry name" value="ATPase_NBD"/>
</dbReference>
<reference evidence="2" key="1">
    <citation type="submission" date="2020-10" db="EMBL/GenBank/DDBJ databases">
        <authorList>
            <person name="Gilroy R."/>
        </authorList>
    </citation>
    <scope>NUCLEOTIDE SEQUENCE</scope>
    <source>
        <strain evidence="2">10192</strain>
    </source>
</reference>
<reference evidence="2" key="2">
    <citation type="journal article" date="2021" name="PeerJ">
        <title>Extensive microbial diversity within the chicken gut microbiome revealed by metagenomics and culture.</title>
        <authorList>
            <person name="Gilroy R."/>
            <person name="Ravi A."/>
            <person name="Getino M."/>
            <person name="Pursley I."/>
            <person name="Horton D.L."/>
            <person name="Alikhan N.F."/>
            <person name="Baker D."/>
            <person name="Gharbi K."/>
            <person name="Hall N."/>
            <person name="Watson M."/>
            <person name="Adriaenssens E.M."/>
            <person name="Foster-Nyarko E."/>
            <person name="Jarju S."/>
            <person name="Secka A."/>
            <person name="Antonio M."/>
            <person name="Oren A."/>
            <person name="Chaudhuri R.R."/>
            <person name="La Ragione R."/>
            <person name="Hildebrand F."/>
            <person name="Pallen M.J."/>
        </authorList>
    </citation>
    <scope>NUCLEOTIDE SEQUENCE</scope>
    <source>
        <strain evidence="2">10192</strain>
    </source>
</reference>
<dbReference type="AlphaFoldDB" id="A0A9D9DMP0"/>
<dbReference type="Pfam" id="PF00480">
    <property type="entry name" value="ROK"/>
    <property type="match status" value="1"/>
</dbReference>
<name>A0A9D9DMP0_9BACT</name>
<dbReference type="Gene3D" id="3.30.420.40">
    <property type="match status" value="2"/>
</dbReference>
<dbReference type="PANTHER" id="PTHR18964:SF149">
    <property type="entry name" value="BIFUNCTIONAL UDP-N-ACETYLGLUCOSAMINE 2-EPIMERASE_N-ACETYLMANNOSAMINE KINASE"/>
    <property type="match status" value="1"/>
</dbReference>
<evidence type="ECO:0000313" key="3">
    <source>
        <dbReference type="Proteomes" id="UP000823632"/>
    </source>
</evidence>
<dbReference type="PANTHER" id="PTHR18964">
    <property type="entry name" value="ROK (REPRESSOR, ORF, KINASE) FAMILY"/>
    <property type="match status" value="1"/>
</dbReference>
<dbReference type="SUPFAM" id="SSF53067">
    <property type="entry name" value="Actin-like ATPase domain"/>
    <property type="match status" value="1"/>
</dbReference>
<comment type="similarity">
    <text evidence="1">Belongs to the ROK (NagC/XylR) family.</text>
</comment>
<accession>A0A9D9DMP0</accession>
<evidence type="ECO:0000256" key="1">
    <source>
        <dbReference type="ARBA" id="ARBA00006479"/>
    </source>
</evidence>
<dbReference type="Proteomes" id="UP000823632">
    <property type="component" value="Unassembled WGS sequence"/>
</dbReference>
<organism evidence="2 3">
    <name type="scientific">Candidatus Scatousia excrementipullorum</name>
    <dbReference type="NCBI Taxonomy" id="2840936"/>
    <lineage>
        <taxon>Bacteria</taxon>
        <taxon>Candidatus Scatousia</taxon>
    </lineage>
</organism>
<evidence type="ECO:0000313" key="2">
    <source>
        <dbReference type="EMBL" id="MBO8429897.1"/>
    </source>
</evidence>
<protein>
    <submittedName>
        <fullName evidence="2">ROK family protein</fullName>
    </submittedName>
</protein>
<gene>
    <name evidence="2" type="ORF">IAC76_00780</name>
</gene>